<protein>
    <submittedName>
        <fullName evidence="1">Uncharacterized protein</fullName>
    </submittedName>
</protein>
<accession>A0A815BVA8</accession>
<reference evidence="1" key="1">
    <citation type="submission" date="2021-02" db="EMBL/GenBank/DDBJ databases">
        <authorList>
            <person name="Nowell W R."/>
        </authorList>
    </citation>
    <scope>NUCLEOTIDE SEQUENCE</scope>
</reference>
<dbReference type="Proteomes" id="UP000663852">
    <property type="component" value="Unassembled WGS sequence"/>
</dbReference>
<gene>
    <name evidence="1" type="ORF">EDS130_LOCUS29325</name>
</gene>
<dbReference type="AlphaFoldDB" id="A0A815BVA8"/>
<sequence length="77" mass="9306">MKTKVYLDIIIDSFKHLDLLKYSLCEQQNNRIEFNSIQYETNLSKECVLATYFCYSIDVQRSSMRQNINRLRYEDNP</sequence>
<evidence type="ECO:0000313" key="2">
    <source>
        <dbReference type="Proteomes" id="UP000663852"/>
    </source>
</evidence>
<name>A0A815BVA8_ADIRI</name>
<evidence type="ECO:0000313" key="1">
    <source>
        <dbReference type="EMBL" id="CAF1276868.1"/>
    </source>
</evidence>
<dbReference type="EMBL" id="CAJNOJ010000197">
    <property type="protein sequence ID" value="CAF1276868.1"/>
    <property type="molecule type" value="Genomic_DNA"/>
</dbReference>
<comment type="caution">
    <text evidence="1">The sequence shown here is derived from an EMBL/GenBank/DDBJ whole genome shotgun (WGS) entry which is preliminary data.</text>
</comment>
<organism evidence="1 2">
    <name type="scientific">Adineta ricciae</name>
    <name type="common">Rotifer</name>
    <dbReference type="NCBI Taxonomy" id="249248"/>
    <lineage>
        <taxon>Eukaryota</taxon>
        <taxon>Metazoa</taxon>
        <taxon>Spiralia</taxon>
        <taxon>Gnathifera</taxon>
        <taxon>Rotifera</taxon>
        <taxon>Eurotatoria</taxon>
        <taxon>Bdelloidea</taxon>
        <taxon>Adinetida</taxon>
        <taxon>Adinetidae</taxon>
        <taxon>Adineta</taxon>
    </lineage>
</organism>
<proteinExistence type="predicted"/>